<dbReference type="Pfam" id="PF00419">
    <property type="entry name" value="Fimbrial"/>
    <property type="match status" value="1"/>
</dbReference>
<reference evidence="3" key="2">
    <citation type="submission" date="2022-05" db="EMBL/GenBank/DDBJ databases">
        <authorList>
            <consortium name="NCBI Pathogen Detection Project"/>
        </authorList>
    </citation>
    <scope>NUCLEOTIDE SEQUENCE</scope>
    <source>
        <strain evidence="3">CAV1698</strain>
    </source>
</reference>
<feature type="chain" id="PRO_5039608123" evidence="1">
    <location>
        <begin position="24"/>
        <end position="175"/>
    </location>
</feature>
<name>A0A9C7QMG5_CITAM</name>
<dbReference type="PANTHER" id="PTHR33420">
    <property type="entry name" value="FIMBRIAL SUBUNIT ELFA-RELATED"/>
    <property type="match status" value="1"/>
</dbReference>
<evidence type="ECO:0000313" key="3">
    <source>
        <dbReference type="EMBL" id="HCD1256468.1"/>
    </source>
</evidence>
<reference evidence="3" key="1">
    <citation type="journal article" date="2018" name="Genome Biol.">
        <title>SKESA: strategic k-mer extension for scrupulous assemblies.</title>
        <authorList>
            <person name="Souvorov A."/>
            <person name="Agarwala R."/>
            <person name="Lipman D.J."/>
        </authorList>
    </citation>
    <scope>NUCLEOTIDE SEQUENCE</scope>
    <source>
        <strain evidence="3">CAV1698</strain>
    </source>
</reference>
<feature type="signal peptide" evidence="1">
    <location>
        <begin position="1"/>
        <end position="23"/>
    </location>
</feature>
<dbReference type="Gene3D" id="2.60.40.1090">
    <property type="entry name" value="Fimbrial-type adhesion domain"/>
    <property type="match status" value="1"/>
</dbReference>
<evidence type="ECO:0000259" key="2">
    <source>
        <dbReference type="Pfam" id="PF00419"/>
    </source>
</evidence>
<dbReference type="Proteomes" id="UP000862426">
    <property type="component" value="Unassembled WGS sequence"/>
</dbReference>
<dbReference type="InterPro" id="IPR000259">
    <property type="entry name" value="Adhesion_dom_fimbrial"/>
</dbReference>
<dbReference type="GO" id="GO:0043709">
    <property type="term" value="P:cell adhesion involved in single-species biofilm formation"/>
    <property type="evidence" value="ECO:0007669"/>
    <property type="project" value="TreeGrafter"/>
</dbReference>
<feature type="domain" description="Fimbrial-type adhesion" evidence="2">
    <location>
        <begin position="29"/>
        <end position="174"/>
    </location>
</feature>
<dbReference type="PANTHER" id="PTHR33420:SF25">
    <property type="entry name" value="PROTEIN FIMF"/>
    <property type="match status" value="1"/>
</dbReference>
<dbReference type="InterPro" id="IPR008966">
    <property type="entry name" value="Adhesion_dom_sf"/>
</dbReference>
<protein>
    <submittedName>
        <fullName evidence="3">Type 1 fimbrial protein</fullName>
    </submittedName>
</protein>
<dbReference type="InterPro" id="IPR036937">
    <property type="entry name" value="Adhesion_dom_fimbrial_sf"/>
</dbReference>
<proteinExistence type="predicted"/>
<dbReference type="EMBL" id="DACYAJ020000019">
    <property type="protein sequence ID" value="HCD1256468.1"/>
    <property type="molecule type" value="Genomic_DNA"/>
</dbReference>
<dbReference type="InterPro" id="IPR050263">
    <property type="entry name" value="Bact_Fimbrial_Adh_Pro"/>
</dbReference>
<evidence type="ECO:0000313" key="4">
    <source>
        <dbReference type="Proteomes" id="UP000862426"/>
    </source>
</evidence>
<accession>A0A9C7QMG5</accession>
<sequence>MMKNKKMIATCSLIGFFYINAYAHDGTVNISGVIQENTCEVANDSTNKFVDMGTLSVKQFSEKGVRSQEKQFSINLVDCGPAASVATVTFSGVPSAQDKNLYSVDHEADAGSGIALGIYDSKGNLLPPDKPSEGIPLQGGEDSVELKFSASYQSVVDDVTSGSANVSVTFVVNYA</sequence>
<organism evidence="3 4">
    <name type="scientific">Citrobacter amalonaticus</name>
    <dbReference type="NCBI Taxonomy" id="35703"/>
    <lineage>
        <taxon>Bacteria</taxon>
        <taxon>Pseudomonadati</taxon>
        <taxon>Pseudomonadota</taxon>
        <taxon>Gammaproteobacteria</taxon>
        <taxon>Enterobacterales</taxon>
        <taxon>Enterobacteriaceae</taxon>
        <taxon>Citrobacter</taxon>
    </lineage>
</organism>
<comment type="caution">
    <text evidence="3">The sequence shown here is derived from an EMBL/GenBank/DDBJ whole genome shotgun (WGS) entry which is preliminary data.</text>
</comment>
<gene>
    <name evidence="3" type="ORF">JD854_RS15635</name>
</gene>
<evidence type="ECO:0000256" key="1">
    <source>
        <dbReference type="SAM" id="SignalP"/>
    </source>
</evidence>
<dbReference type="GO" id="GO:0009289">
    <property type="term" value="C:pilus"/>
    <property type="evidence" value="ECO:0007669"/>
    <property type="project" value="InterPro"/>
</dbReference>
<dbReference type="SUPFAM" id="SSF49401">
    <property type="entry name" value="Bacterial adhesins"/>
    <property type="match status" value="1"/>
</dbReference>
<dbReference type="AlphaFoldDB" id="A0A9C7QMG5"/>
<keyword evidence="1" id="KW-0732">Signal</keyword>